<evidence type="ECO:0000256" key="2">
    <source>
        <dbReference type="ARBA" id="ARBA00023295"/>
    </source>
</evidence>
<keyword evidence="2" id="KW-0326">Glycosidase</keyword>
<dbReference type="AlphaFoldDB" id="A0A926ILH9"/>
<dbReference type="SUPFAM" id="SSF53590">
    <property type="entry name" value="Nucleoside hydrolase"/>
    <property type="match status" value="1"/>
</dbReference>
<dbReference type="PANTHER" id="PTHR12304">
    <property type="entry name" value="INOSINE-URIDINE PREFERRING NUCLEOSIDE HYDROLASE"/>
    <property type="match status" value="1"/>
</dbReference>
<dbReference type="Proteomes" id="UP000601522">
    <property type="component" value="Unassembled WGS sequence"/>
</dbReference>
<evidence type="ECO:0000256" key="1">
    <source>
        <dbReference type="ARBA" id="ARBA00022801"/>
    </source>
</evidence>
<comment type="caution">
    <text evidence="4">The sequence shown here is derived from an EMBL/GenBank/DDBJ whole genome shotgun (WGS) entry which is preliminary data.</text>
</comment>
<dbReference type="InterPro" id="IPR036452">
    <property type="entry name" value="Ribo_hydro-like"/>
</dbReference>
<reference evidence="4 5" key="1">
    <citation type="submission" date="2020-08" db="EMBL/GenBank/DDBJ databases">
        <title>Genome public.</title>
        <authorList>
            <person name="Liu C."/>
            <person name="Sun Q."/>
        </authorList>
    </citation>
    <scope>NUCLEOTIDE SEQUENCE [LARGE SCALE GENOMIC DNA]</scope>
    <source>
        <strain evidence="4 5">NSJ-26</strain>
    </source>
</reference>
<dbReference type="GO" id="GO:0008477">
    <property type="term" value="F:purine nucleosidase activity"/>
    <property type="evidence" value="ECO:0007669"/>
    <property type="project" value="TreeGrafter"/>
</dbReference>
<keyword evidence="5" id="KW-1185">Reference proteome</keyword>
<dbReference type="GO" id="GO:0006152">
    <property type="term" value="P:purine nucleoside catabolic process"/>
    <property type="evidence" value="ECO:0007669"/>
    <property type="project" value="TreeGrafter"/>
</dbReference>
<proteinExistence type="predicted"/>
<name>A0A926ILH9_9FIRM</name>
<dbReference type="EMBL" id="JACRTK010000001">
    <property type="protein sequence ID" value="MBC8590159.1"/>
    <property type="molecule type" value="Genomic_DNA"/>
</dbReference>
<sequence>MLNKIPVIIDCDPGLDDIIGLLMACSSNRLDVRAVTVVAGNQTVEKVGENALRFLELIGMDIPVSLGFSKPLVRELVIGSDIHGENGICNIELPKTNKTISSLHAIDLMKKIVEESEKKITLIPTGPLTNIAMFILRYPELKDKIEKISLMGGGINGGNRTKAAEFNIYVDPEAADIVFKSGIPITMCGLDVTKRAYLLREDIYRIKDIENNISRFMMGIIGKLPKFKDKNGNIYCPLHDPVAVYAVSNPDMIHTKALHVDIELKGEFTRGATVANMGSRFNKKTNADVAFGINREDFVENIIKSIVNS</sequence>
<accession>A0A926ILH9</accession>
<dbReference type="RefSeq" id="WP_249322983.1">
    <property type="nucleotide sequence ID" value="NZ_JACRTK010000001.1"/>
</dbReference>
<keyword evidence="1 4" id="KW-0378">Hydrolase</keyword>
<protein>
    <submittedName>
        <fullName evidence="4">Nucleoside hydrolase</fullName>
    </submittedName>
</protein>
<feature type="domain" description="Inosine/uridine-preferring nucleoside hydrolase" evidence="3">
    <location>
        <begin position="7"/>
        <end position="299"/>
    </location>
</feature>
<dbReference type="GO" id="GO:0005829">
    <property type="term" value="C:cytosol"/>
    <property type="evidence" value="ECO:0007669"/>
    <property type="project" value="TreeGrafter"/>
</dbReference>
<evidence type="ECO:0000259" key="3">
    <source>
        <dbReference type="Pfam" id="PF01156"/>
    </source>
</evidence>
<gene>
    <name evidence="4" type="ORF">H8689_03265</name>
</gene>
<dbReference type="Gene3D" id="3.90.245.10">
    <property type="entry name" value="Ribonucleoside hydrolase-like"/>
    <property type="match status" value="1"/>
</dbReference>
<evidence type="ECO:0000313" key="5">
    <source>
        <dbReference type="Proteomes" id="UP000601522"/>
    </source>
</evidence>
<dbReference type="InterPro" id="IPR023186">
    <property type="entry name" value="IUNH"/>
</dbReference>
<dbReference type="InterPro" id="IPR001910">
    <property type="entry name" value="Inosine/uridine_hydrolase_dom"/>
</dbReference>
<organism evidence="4 5">
    <name type="scientific">Wansuia hejianensis</name>
    <dbReference type="NCBI Taxonomy" id="2763667"/>
    <lineage>
        <taxon>Bacteria</taxon>
        <taxon>Bacillati</taxon>
        <taxon>Bacillota</taxon>
        <taxon>Clostridia</taxon>
        <taxon>Lachnospirales</taxon>
        <taxon>Lachnospiraceae</taxon>
        <taxon>Wansuia</taxon>
    </lineage>
</organism>
<dbReference type="PANTHER" id="PTHR12304:SF4">
    <property type="entry name" value="URIDINE NUCLEOSIDASE"/>
    <property type="match status" value="1"/>
</dbReference>
<dbReference type="CDD" id="cd02651">
    <property type="entry name" value="nuc_hydro_IU_UC_XIUA"/>
    <property type="match status" value="1"/>
</dbReference>
<dbReference type="Pfam" id="PF01156">
    <property type="entry name" value="IU_nuc_hydro"/>
    <property type="match status" value="1"/>
</dbReference>
<evidence type="ECO:0000313" key="4">
    <source>
        <dbReference type="EMBL" id="MBC8590159.1"/>
    </source>
</evidence>